<evidence type="ECO:0000256" key="1">
    <source>
        <dbReference type="SAM" id="MobiDB-lite"/>
    </source>
</evidence>
<keyword evidence="3" id="KW-1185">Reference proteome</keyword>
<feature type="region of interest" description="Disordered" evidence="1">
    <location>
        <begin position="16"/>
        <end position="45"/>
    </location>
</feature>
<dbReference type="Proteomes" id="UP000276349">
    <property type="component" value="Unassembled WGS sequence"/>
</dbReference>
<protein>
    <submittedName>
        <fullName evidence="2">Uncharacterized protein</fullName>
    </submittedName>
</protein>
<gene>
    <name evidence="2" type="ORF">EKG35_00010</name>
</gene>
<dbReference type="EMBL" id="RXNR01000001">
    <property type="protein sequence ID" value="RTQ96600.1"/>
    <property type="molecule type" value="Genomic_DNA"/>
</dbReference>
<evidence type="ECO:0000313" key="3">
    <source>
        <dbReference type="Proteomes" id="UP000276349"/>
    </source>
</evidence>
<accession>A0A431UXQ5</accession>
<name>A0A431UXQ5_9BACI</name>
<evidence type="ECO:0000313" key="2">
    <source>
        <dbReference type="EMBL" id="RTQ96600.1"/>
    </source>
</evidence>
<reference evidence="2 3" key="1">
    <citation type="submission" date="2018-12" db="EMBL/GenBank/DDBJ databases">
        <authorList>
            <person name="Yu L."/>
        </authorList>
    </citation>
    <scope>NUCLEOTIDE SEQUENCE [LARGE SCALE GENOMIC DNA]</scope>
    <source>
        <strain evidence="2 3">S5H2222</strain>
    </source>
</reference>
<sequence length="67" mass="7583">MHLNVYLEVVDCSVGGDSCGKSVTADTPQERSDEEDWPTPAESVRRNGNQLTYSKRVINFILKEKRL</sequence>
<proteinExistence type="predicted"/>
<comment type="caution">
    <text evidence="2">The sequence shown here is derived from an EMBL/GenBank/DDBJ whole genome shotgun (WGS) entry which is preliminary data.</text>
</comment>
<organism evidence="2 3">
    <name type="scientific">Lysinibacillus telephonicus</name>
    <dbReference type="NCBI Taxonomy" id="1714840"/>
    <lineage>
        <taxon>Bacteria</taxon>
        <taxon>Bacillati</taxon>
        <taxon>Bacillota</taxon>
        <taxon>Bacilli</taxon>
        <taxon>Bacillales</taxon>
        <taxon>Bacillaceae</taxon>
        <taxon>Lysinibacillus</taxon>
    </lineage>
</organism>
<dbReference type="AlphaFoldDB" id="A0A431UXQ5"/>